<organism evidence="2 3">
    <name type="scientific">Rhizoclosmatium globosum</name>
    <dbReference type="NCBI Taxonomy" id="329046"/>
    <lineage>
        <taxon>Eukaryota</taxon>
        <taxon>Fungi</taxon>
        <taxon>Fungi incertae sedis</taxon>
        <taxon>Chytridiomycota</taxon>
        <taxon>Chytridiomycota incertae sedis</taxon>
        <taxon>Chytridiomycetes</taxon>
        <taxon>Chytridiales</taxon>
        <taxon>Chytriomycetaceae</taxon>
        <taxon>Rhizoclosmatium</taxon>
    </lineage>
</organism>
<evidence type="ECO:0000256" key="1">
    <source>
        <dbReference type="SAM" id="Phobius"/>
    </source>
</evidence>
<comment type="caution">
    <text evidence="2">The sequence shown here is derived from an EMBL/GenBank/DDBJ whole genome shotgun (WGS) entry which is preliminary data.</text>
</comment>
<proteinExistence type="predicted"/>
<keyword evidence="1" id="KW-0472">Membrane</keyword>
<sequence>MEAANATSPIPNDGSLGVYVNLYYVTGSFGFLGLLALLVFIVKTERVDTRYSPFNISLMSYIVSLMALLILDGRTYEIMIGCHLSGSDYNFDRTALLNNVLKYIFTATMESSYLYYSWKRAGPILDAVFPNTEKIISRTILAWSLLGSLWHEIRPLERRKAEAK</sequence>
<reference evidence="2 3" key="1">
    <citation type="submission" date="2016-07" db="EMBL/GenBank/DDBJ databases">
        <title>Pervasive Adenine N6-methylation of Active Genes in Fungi.</title>
        <authorList>
            <consortium name="DOE Joint Genome Institute"/>
            <person name="Mondo S.J."/>
            <person name="Dannebaum R.O."/>
            <person name="Kuo R.C."/>
            <person name="Labutti K."/>
            <person name="Haridas S."/>
            <person name="Kuo A."/>
            <person name="Salamov A."/>
            <person name="Ahrendt S.R."/>
            <person name="Lipzen A."/>
            <person name="Sullivan W."/>
            <person name="Andreopoulos W.B."/>
            <person name="Clum A."/>
            <person name="Lindquist E."/>
            <person name="Daum C."/>
            <person name="Ramamoorthy G.K."/>
            <person name="Gryganskyi A."/>
            <person name="Culley D."/>
            <person name="Magnuson J.K."/>
            <person name="James T.Y."/>
            <person name="O'Malley M.A."/>
            <person name="Stajich J.E."/>
            <person name="Spatafora J.W."/>
            <person name="Visel A."/>
            <person name="Grigoriev I.V."/>
        </authorList>
    </citation>
    <scope>NUCLEOTIDE SEQUENCE [LARGE SCALE GENOMIC DNA]</scope>
    <source>
        <strain evidence="2 3">JEL800</strain>
    </source>
</reference>
<accession>A0A1Y2CT58</accession>
<name>A0A1Y2CT58_9FUNG</name>
<keyword evidence="1" id="KW-0812">Transmembrane</keyword>
<dbReference type="AlphaFoldDB" id="A0A1Y2CT58"/>
<feature type="transmembrane region" description="Helical" evidence="1">
    <location>
        <begin position="22"/>
        <end position="42"/>
    </location>
</feature>
<keyword evidence="1" id="KW-1133">Transmembrane helix</keyword>
<protein>
    <submittedName>
        <fullName evidence="2">Uncharacterized protein</fullName>
    </submittedName>
</protein>
<evidence type="ECO:0000313" key="3">
    <source>
        <dbReference type="Proteomes" id="UP000193642"/>
    </source>
</evidence>
<dbReference type="EMBL" id="MCGO01000007">
    <property type="protein sequence ID" value="ORY50240.1"/>
    <property type="molecule type" value="Genomic_DNA"/>
</dbReference>
<keyword evidence="3" id="KW-1185">Reference proteome</keyword>
<feature type="transmembrane region" description="Helical" evidence="1">
    <location>
        <begin position="54"/>
        <end position="71"/>
    </location>
</feature>
<evidence type="ECO:0000313" key="2">
    <source>
        <dbReference type="EMBL" id="ORY50240.1"/>
    </source>
</evidence>
<dbReference type="Proteomes" id="UP000193642">
    <property type="component" value="Unassembled WGS sequence"/>
</dbReference>
<gene>
    <name evidence="2" type="ORF">BCR33DRAFT_713070</name>
</gene>